<name>A0A1J1C9Y7_CALAY</name>
<dbReference type="Proteomes" id="UP000183868">
    <property type="component" value="Chromosome"/>
</dbReference>
<dbReference type="KEGG" id="caby:Cabys_2753"/>
<protein>
    <submittedName>
        <fullName evidence="1">Uncharacterized protein</fullName>
    </submittedName>
</protein>
<dbReference type="AlphaFoldDB" id="A0A1J1C9Y7"/>
<sequence>MTCEDFDCQDCEFFDFCEKDKKYNSTAFTSNEDYYNEDEY</sequence>
<accession>A0A1J1C9Y7</accession>
<evidence type="ECO:0000313" key="2">
    <source>
        <dbReference type="Proteomes" id="UP000183868"/>
    </source>
</evidence>
<organism evidence="1 2">
    <name type="scientific">Caldithrix abyssi DSM 13497</name>
    <dbReference type="NCBI Taxonomy" id="880073"/>
    <lineage>
        <taxon>Bacteria</taxon>
        <taxon>Pseudomonadati</taxon>
        <taxon>Calditrichota</taxon>
        <taxon>Calditrichia</taxon>
        <taxon>Calditrichales</taxon>
        <taxon>Calditrichaceae</taxon>
        <taxon>Caldithrix</taxon>
    </lineage>
</organism>
<gene>
    <name evidence="1" type="ORF">Cabys_2753</name>
</gene>
<proteinExistence type="predicted"/>
<evidence type="ECO:0000313" key="1">
    <source>
        <dbReference type="EMBL" id="APF19501.1"/>
    </source>
</evidence>
<dbReference type="EMBL" id="CP018099">
    <property type="protein sequence ID" value="APF19501.1"/>
    <property type="molecule type" value="Genomic_DNA"/>
</dbReference>
<reference evidence="1 2" key="1">
    <citation type="submission" date="2016-11" db="EMBL/GenBank/DDBJ databases">
        <title>Genomic analysis of Caldithrix abyssi and proposal of a novel bacterial phylum Caldithrichaeota.</title>
        <authorList>
            <person name="Kublanov I."/>
            <person name="Sigalova O."/>
            <person name="Gavrilov S."/>
            <person name="Lebedinsky A."/>
            <person name="Ivanova N."/>
            <person name="Daum C."/>
            <person name="Reddy T."/>
            <person name="Klenk H.P."/>
            <person name="Goker M."/>
            <person name="Reva O."/>
            <person name="Miroshnichenko M."/>
            <person name="Kyprides N."/>
            <person name="Woyke T."/>
            <person name="Gelfand M."/>
        </authorList>
    </citation>
    <scope>NUCLEOTIDE SEQUENCE [LARGE SCALE GENOMIC DNA]</scope>
    <source>
        <strain evidence="1 2">LF13</strain>
    </source>
</reference>